<gene>
    <name evidence="2" type="ORF">HaLaN_27071</name>
</gene>
<evidence type="ECO:0000313" key="3">
    <source>
        <dbReference type="Proteomes" id="UP000485058"/>
    </source>
</evidence>
<dbReference type="GO" id="GO:0005794">
    <property type="term" value="C:Golgi apparatus"/>
    <property type="evidence" value="ECO:0007669"/>
    <property type="project" value="TreeGrafter"/>
</dbReference>
<comment type="caution">
    <text evidence="2">The sequence shown here is derived from an EMBL/GenBank/DDBJ whole genome shotgun (WGS) entry which is preliminary data.</text>
</comment>
<keyword evidence="2" id="KW-0808">Transferase</keyword>
<dbReference type="GO" id="GO:0052325">
    <property type="term" value="P:cell wall pectin biosynthetic process"/>
    <property type="evidence" value="ECO:0007669"/>
    <property type="project" value="TreeGrafter"/>
</dbReference>
<dbReference type="PANTHER" id="PTHR46936:SF1">
    <property type="entry name" value="ARABINOSYLTRANSFERASE XEG113"/>
    <property type="match status" value="1"/>
</dbReference>
<dbReference type="Pfam" id="PF03407">
    <property type="entry name" value="Nucleotid_trans"/>
    <property type="match status" value="1"/>
</dbReference>
<dbReference type="EMBL" id="BLLF01003933">
    <property type="protein sequence ID" value="GFH28561.1"/>
    <property type="molecule type" value="Genomic_DNA"/>
</dbReference>
<protein>
    <submittedName>
        <fullName evidence="2">Glycosyltransferase</fullName>
    </submittedName>
</protein>
<dbReference type="Proteomes" id="UP000485058">
    <property type="component" value="Unassembled WGS sequence"/>
</dbReference>
<name>A0A6A0A7V1_HAELA</name>
<accession>A0A6A0A7V1</accession>
<dbReference type="InterPro" id="IPR005069">
    <property type="entry name" value="Nucl-diP-sugar_transferase"/>
</dbReference>
<organism evidence="2 3">
    <name type="scientific">Haematococcus lacustris</name>
    <name type="common">Green alga</name>
    <name type="synonym">Haematococcus pluvialis</name>
    <dbReference type="NCBI Taxonomy" id="44745"/>
    <lineage>
        <taxon>Eukaryota</taxon>
        <taxon>Viridiplantae</taxon>
        <taxon>Chlorophyta</taxon>
        <taxon>core chlorophytes</taxon>
        <taxon>Chlorophyceae</taxon>
        <taxon>CS clade</taxon>
        <taxon>Chlamydomonadales</taxon>
        <taxon>Haematococcaceae</taxon>
        <taxon>Haematococcus</taxon>
    </lineage>
</organism>
<reference evidence="2 3" key="1">
    <citation type="submission" date="2020-02" db="EMBL/GenBank/DDBJ databases">
        <title>Draft genome sequence of Haematococcus lacustris strain NIES-144.</title>
        <authorList>
            <person name="Morimoto D."/>
            <person name="Nakagawa S."/>
            <person name="Yoshida T."/>
            <person name="Sawayama S."/>
        </authorList>
    </citation>
    <scope>NUCLEOTIDE SEQUENCE [LARGE SCALE GENOMIC DNA]</scope>
    <source>
        <strain evidence="2 3">NIES-144</strain>
    </source>
</reference>
<evidence type="ECO:0000313" key="2">
    <source>
        <dbReference type="EMBL" id="GFH28561.1"/>
    </source>
</evidence>
<feature type="domain" description="Nucleotide-diphospho-sugar transferase" evidence="1">
    <location>
        <begin position="39"/>
        <end position="127"/>
    </location>
</feature>
<dbReference type="GO" id="GO:0052636">
    <property type="term" value="F:arabinosyltransferase activity"/>
    <property type="evidence" value="ECO:0007669"/>
    <property type="project" value="TreeGrafter"/>
</dbReference>
<sequence length="130" mass="14267">MAGECSSFDCEQTLIVTWANAALLDFVESWVDHVRRQGYTNFLVGAMDKEIGQALVSRGIPAFAMYERSANHSGVGAGHLDWGGASFHKMGRQKISLAQLFLRTGLSLLLVDVDAIVLGDVLAYFQQYPQ</sequence>
<dbReference type="AlphaFoldDB" id="A0A6A0A7V1"/>
<dbReference type="InterPro" id="IPR053250">
    <property type="entry name" value="Glycosyltransferase_77"/>
</dbReference>
<keyword evidence="3" id="KW-1185">Reference proteome</keyword>
<proteinExistence type="predicted"/>
<evidence type="ECO:0000259" key="1">
    <source>
        <dbReference type="Pfam" id="PF03407"/>
    </source>
</evidence>
<feature type="non-terminal residue" evidence="2">
    <location>
        <position position="130"/>
    </location>
</feature>
<dbReference type="PANTHER" id="PTHR46936">
    <property type="entry name" value="ARABINOSYLTRANSFERASE XEG113"/>
    <property type="match status" value="1"/>
</dbReference>